<gene>
    <name evidence="2" type="ORF">BCR35DRAFT_350778</name>
</gene>
<sequence length="186" mass="19565">MRLWSYSLLALHSLTAAALGMDNVGEAVAAWLHSSDPPQAASSPPSTRLYLPAIGVKDGKSVPECWAIQPNFTIGTDPSILGTLGVSLGNVSTAGYIYFPDDNAAPLHGPGANQYVIFLTGRGVISFPDTKETIDCGPGTNLVVVDNSTVSQGHLTNWTAGSSVITVRFKDTIPPPHEVVARSFCD</sequence>
<keyword evidence="3" id="KW-1185">Reference proteome</keyword>
<reference evidence="2 3" key="1">
    <citation type="submission" date="2016-07" db="EMBL/GenBank/DDBJ databases">
        <title>Pervasive Adenine N6-methylation of Active Genes in Fungi.</title>
        <authorList>
            <consortium name="DOE Joint Genome Institute"/>
            <person name="Mondo S.J."/>
            <person name="Dannebaum R.O."/>
            <person name="Kuo R.C."/>
            <person name="Labutti K."/>
            <person name="Haridas S."/>
            <person name="Kuo A."/>
            <person name="Salamov A."/>
            <person name="Ahrendt S.R."/>
            <person name="Lipzen A."/>
            <person name="Sullivan W."/>
            <person name="Andreopoulos W.B."/>
            <person name="Clum A."/>
            <person name="Lindquist E."/>
            <person name="Daum C."/>
            <person name="Ramamoorthy G.K."/>
            <person name="Gryganskyi A."/>
            <person name="Culley D."/>
            <person name="Magnuson J.K."/>
            <person name="James T.Y."/>
            <person name="O'Malley M.A."/>
            <person name="Stajich J.E."/>
            <person name="Spatafora J.W."/>
            <person name="Visel A."/>
            <person name="Grigoriev I.V."/>
        </authorList>
    </citation>
    <scope>NUCLEOTIDE SEQUENCE [LARGE SCALE GENOMIC DNA]</scope>
    <source>
        <strain evidence="2 3">62-1032</strain>
    </source>
</reference>
<comment type="caution">
    <text evidence="2">The sequence shown here is derived from an EMBL/GenBank/DDBJ whole genome shotgun (WGS) entry which is preliminary data.</text>
</comment>
<protein>
    <recommendedName>
        <fullName evidence="4">RmlC-like cupin domain-containing protein</fullName>
    </recommendedName>
</protein>
<feature type="signal peptide" evidence="1">
    <location>
        <begin position="1"/>
        <end position="20"/>
    </location>
</feature>
<organism evidence="2 3">
    <name type="scientific">Leucosporidium creatinivorum</name>
    <dbReference type="NCBI Taxonomy" id="106004"/>
    <lineage>
        <taxon>Eukaryota</taxon>
        <taxon>Fungi</taxon>
        <taxon>Dikarya</taxon>
        <taxon>Basidiomycota</taxon>
        <taxon>Pucciniomycotina</taxon>
        <taxon>Microbotryomycetes</taxon>
        <taxon>Leucosporidiales</taxon>
        <taxon>Leucosporidium</taxon>
    </lineage>
</organism>
<accession>A0A1Y2FXT0</accession>
<feature type="chain" id="PRO_5012237549" description="RmlC-like cupin domain-containing protein" evidence="1">
    <location>
        <begin position="21"/>
        <end position="186"/>
    </location>
</feature>
<evidence type="ECO:0000313" key="2">
    <source>
        <dbReference type="EMBL" id="ORY88872.1"/>
    </source>
</evidence>
<proteinExistence type="predicted"/>
<evidence type="ECO:0000313" key="3">
    <source>
        <dbReference type="Proteomes" id="UP000193467"/>
    </source>
</evidence>
<dbReference type="Proteomes" id="UP000193467">
    <property type="component" value="Unassembled WGS sequence"/>
</dbReference>
<name>A0A1Y2FXT0_9BASI</name>
<evidence type="ECO:0000256" key="1">
    <source>
        <dbReference type="SAM" id="SignalP"/>
    </source>
</evidence>
<evidence type="ECO:0008006" key="4">
    <source>
        <dbReference type="Google" id="ProtNLM"/>
    </source>
</evidence>
<keyword evidence="1" id="KW-0732">Signal</keyword>
<dbReference type="AlphaFoldDB" id="A0A1Y2FXT0"/>
<dbReference type="EMBL" id="MCGR01000008">
    <property type="protein sequence ID" value="ORY88872.1"/>
    <property type="molecule type" value="Genomic_DNA"/>
</dbReference>
<dbReference type="OrthoDB" id="3223416at2759"/>
<dbReference type="InParanoid" id="A0A1Y2FXT0"/>